<keyword evidence="1" id="KW-1133">Transmembrane helix</keyword>
<keyword evidence="1" id="KW-0472">Membrane</keyword>
<name>A0A6V8PH81_9ACTN</name>
<evidence type="ECO:0000313" key="2">
    <source>
        <dbReference type="EMBL" id="GFP31617.1"/>
    </source>
</evidence>
<comment type="caution">
    <text evidence="2">The sequence shown here is derived from an EMBL/GenBank/DDBJ whole genome shotgun (WGS) entry which is preliminary data.</text>
</comment>
<evidence type="ECO:0000313" key="3">
    <source>
        <dbReference type="Proteomes" id="UP000588083"/>
    </source>
</evidence>
<accession>A0A6V8PH81</accession>
<sequence length="131" mass="15126">MHLKRLIVAAILLPLIYFYITKLPAEYFLFLLVIVAAAAQHEFYSMYNVKGLLRYSGIIMGILMLFTVHGSRFTVHSPYFIVHSSQFTHHFSQLNAPALLFHVAFIRLLLIKNFIFLISEISNGFIAIFFI</sequence>
<dbReference type="AlphaFoldDB" id="A0A6V8PH81"/>
<evidence type="ECO:0000256" key="1">
    <source>
        <dbReference type="SAM" id="Phobius"/>
    </source>
</evidence>
<gene>
    <name evidence="2" type="ORF">HKBW3S34_02539</name>
</gene>
<dbReference type="EMBL" id="BLRZ01000454">
    <property type="protein sequence ID" value="GFP31617.1"/>
    <property type="molecule type" value="Genomic_DNA"/>
</dbReference>
<evidence type="ECO:0008006" key="4">
    <source>
        <dbReference type="Google" id="ProtNLM"/>
    </source>
</evidence>
<protein>
    <recommendedName>
        <fullName evidence="4">Phosphatidate cytidylyltransferase</fullName>
    </recommendedName>
</protein>
<keyword evidence="3" id="KW-1185">Reference proteome</keyword>
<organism evidence="2 3">
    <name type="scientific">Candidatus Hakubella thermalkaliphila</name>
    <dbReference type="NCBI Taxonomy" id="2754717"/>
    <lineage>
        <taxon>Bacteria</taxon>
        <taxon>Bacillati</taxon>
        <taxon>Actinomycetota</taxon>
        <taxon>Actinomycetota incertae sedis</taxon>
        <taxon>Candidatus Hakubellales</taxon>
        <taxon>Candidatus Hakubellaceae</taxon>
        <taxon>Candidatus Hakubella</taxon>
    </lineage>
</organism>
<feature type="non-terminal residue" evidence="2">
    <location>
        <position position="131"/>
    </location>
</feature>
<reference evidence="2 3" key="1">
    <citation type="journal article" date="2020" name="Front. Microbiol.">
        <title>Single-cell genomics of novel Actinobacteria with the Wood-Ljungdahl pathway discovered in a serpentinizing system.</title>
        <authorList>
            <person name="Merino N."/>
            <person name="Kawai M."/>
            <person name="Boyd E.S."/>
            <person name="Colman D.R."/>
            <person name="McGlynn S.E."/>
            <person name="Nealson K.H."/>
            <person name="Kurokawa K."/>
            <person name="Hongoh Y."/>
        </authorList>
    </citation>
    <scope>NUCLEOTIDE SEQUENCE [LARGE SCALE GENOMIC DNA]</scope>
    <source>
        <strain evidence="2 3">S34</strain>
    </source>
</reference>
<feature type="transmembrane region" description="Helical" evidence="1">
    <location>
        <begin position="52"/>
        <end position="71"/>
    </location>
</feature>
<dbReference type="Proteomes" id="UP000588083">
    <property type="component" value="Unassembled WGS sequence"/>
</dbReference>
<keyword evidence="1" id="KW-0812">Transmembrane</keyword>
<proteinExistence type="predicted"/>